<dbReference type="EMBL" id="QWKZ01000076">
    <property type="protein sequence ID" value="RIH83629.1"/>
    <property type="molecule type" value="Genomic_DNA"/>
</dbReference>
<dbReference type="Gene3D" id="3.30.1280.10">
    <property type="entry name" value="Phosphoribosylformylglycinamidine synthase subunit PurS"/>
    <property type="match status" value="1"/>
</dbReference>
<keyword evidence="6" id="KW-1185">Reference proteome</keyword>
<dbReference type="GO" id="GO:0005524">
    <property type="term" value="F:ATP binding"/>
    <property type="evidence" value="ECO:0007669"/>
    <property type="project" value="UniProtKB-KW"/>
</dbReference>
<dbReference type="RefSeq" id="WP_281270863.1">
    <property type="nucleotide sequence ID" value="NZ_QWKZ01000076.1"/>
</dbReference>
<accession>A0A399EKL0</accession>
<dbReference type="Pfam" id="PF02700">
    <property type="entry name" value="PurS"/>
    <property type="match status" value="1"/>
</dbReference>
<sequence length="57" mass="6140">MQGLGFRAEGVRVGRVLEMEVEAADEAEARAVAQRIGQALANPVMEVFVVEAVKELV</sequence>
<dbReference type="AlphaFoldDB" id="A0A399EKL0"/>
<dbReference type="GO" id="GO:0006164">
    <property type="term" value="P:purine nucleotide biosynthetic process"/>
    <property type="evidence" value="ECO:0007669"/>
    <property type="project" value="UniProtKB-KW"/>
</dbReference>
<organism evidence="5 6">
    <name type="scientific">Meiothermus luteus</name>
    <dbReference type="NCBI Taxonomy" id="2026184"/>
    <lineage>
        <taxon>Bacteria</taxon>
        <taxon>Thermotogati</taxon>
        <taxon>Deinococcota</taxon>
        <taxon>Deinococci</taxon>
        <taxon>Thermales</taxon>
        <taxon>Thermaceae</taxon>
        <taxon>Meiothermus</taxon>
    </lineage>
</organism>
<evidence type="ECO:0000256" key="3">
    <source>
        <dbReference type="ARBA" id="ARBA00022755"/>
    </source>
</evidence>
<keyword evidence="3" id="KW-0658">Purine biosynthesis</keyword>
<name>A0A399EKL0_9DEIN</name>
<proteinExistence type="predicted"/>
<keyword evidence="1 5" id="KW-0436">Ligase</keyword>
<dbReference type="GO" id="GO:0004642">
    <property type="term" value="F:phosphoribosylformylglycinamidine synthase activity"/>
    <property type="evidence" value="ECO:0007669"/>
    <property type="project" value="UniProtKB-EC"/>
</dbReference>
<comment type="caution">
    <text evidence="5">The sequence shown here is derived from an EMBL/GenBank/DDBJ whole genome shotgun (WGS) entry which is preliminary data.</text>
</comment>
<dbReference type="InterPro" id="IPR036604">
    <property type="entry name" value="PurS-like_sf"/>
</dbReference>
<keyword evidence="4" id="KW-0067">ATP-binding</keyword>
<evidence type="ECO:0000256" key="2">
    <source>
        <dbReference type="ARBA" id="ARBA00022741"/>
    </source>
</evidence>
<evidence type="ECO:0000256" key="1">
    <source>
        <dbReference type="ARBA" id="ARBA00022598"/>
    </source>
</evidence>
<reference evidence="5 6" key="1">
    <citation type="submission" date="2018-08" db="EMBL/GenBank/DDBJ databases">
        <title>Meiothermus luteus KCTC 52599 genome sequencing project.</title>
        <authorList>
            <person name="Da Costa M.S."/>
            <person name="Albuquerque L."/>
            <person name="Raposo P."/>
            <person name="Froufe H.J.C."/>
            <person name="Barroso C.S."/>
            <person name="Egas C."/>
        </authorList>
    </citation>
    <scope>NUCLEOTIDE SEQUENCE [LARGE SCALE GENOMIC DNA]</scope>
    <source>
        <strain evidence="5 6">KCTC 52599</strain>
    </source>
</reference>
<gene>
    <name evidence="5" type="primary">purS</name>
    <name evidence="5" type="ORF">Mlute_02127</name>
</gene>
<evidence type="ECO:0000256" key="4">
    <source>
        <dbReference type="ARBA" id="ARBA00022840"/>
    </source>
</evidence>
<evidence type="ECO:0000313" key="5">
    <source>
        <dbReference type="EMBL" id="RIH83629.1"/>
    </source>
</evidence>
<dbReference type="InterPro" id="IPR003850">
    <property type="entry name" value="PurS"/>
</dbReference>
<evidence type="ECO:0000313" key="6">
    <source>
        <dbReference type="Proteomes" id="UP000265800"/>
    </source>
</evidence>
<keyword evidence="2" id="KW-0547">Nucleotide-binding</keyword>
<dbReference type="SUPFAM" id="SSF82697">
    <property type="entry name" value="PurS-like"/>
    <property type="match status" value="1"/>
</dbReference>
<dbReference type="Proteomes" id="UP000265800">
    <property type="component" value="Unassembled WGS sequence"/>
</dbReference>
<protein>
    <submittedName>
        <fullName evidence="5">Phosphoribosylformylglycinamidine synthase subunit PurS</fullName>
        <ecNumber evidence="5">6.3.5.3</ecNumber>
    </submittedName>
</protein>
<dbReference type="EC" id="6.3.5.3" evidence="5"/>